<proteinExistence type="inferred from homology"/>
<accession>A0AAD5VCR3</accession>
<evidence type="ECO:0000313" key="11">
    <source>
        <dbReference type="Proteomes" id="UP001212997"/>
    </source>
</evidence>
<dbReference type="Pfam" id="PF09271">
    <property type="entry name" value="LAG1-DNAbind"/>
    <property type="match status" value="1"/>
</dbReference>
<dbReference type="SUPFAM" id="SSF110217">
    <property type="entry name" value="DNA-binding protein LAG-1 (CSL)"/>
    <property type="match status" value="1"/>
</dbReference>
<evidence type="ECO:0008006" key="12">
    <source>
        <dbReference type="Google" id="ProtNLM"/>
    </source>
</evidence>
<sequence>MSIDFTSNSSSQAIYGQSEIDHSFSSLQQGSSDINSAHPHSNGHLPINGHSLDRPDSIDMDHNSYDLFSSSNSGSLASQRYRTNASSSSSLGPNYALGVDPIYPPSSFQDTLPPFHPPSNNPYDLMGGLSSSYSSGKPSPLTPNDAVGSLQHNSGFPFSAGTSSKDFSPHHSFQDPILDRRLSTVSNGYTSEFNEDYSGLSVNTGLGLGGFNPAPVQQFQDRLGRMQNDSRYPSAGVPPLSVPTHLHQSHNNDLIRGVAPQATHSYRPENGMSSYDDMNQFLPNPQVDFPLRMDENLARLRLQGAGDLQTFIRPYLDQYARTPNRLAFGERTVIVMSSKVAQKSYGTEKRFLCPPPTAIMIGNSWWSDVVRRSEDPKLCPPRVVVSISGEPAPQEGSIEWTGAAGKAFDVNDPPTGTTYIGRCVGKQLFISDVDEKKKKVEALVKIMAPASDDEPERIIGTFPSRPIKVISKPSKKRQSAKNLELCINHGSTISLFHRLRSQTVSTKYLCVSGSGSSFKGSDGAPLMGLDQRSRSQTPSFIARTASWDPFIMYIVDVNKPAGGIDTPPPPPPQPEYPSPPPNAIPFTNNGSQIPIYYNQTVVLQCLTSGVVSPVLIIRKVDHQTTVVGGGLQEGAKGIADHYCTPGEVCGDPVSQLHKIAFEVYDPNKGAPEQGTPGVSGAFLSCMGEKVNTYRPVEGRQWNNVATTRESDSPIAQPSSPTDTPTSANGGASEYFGNGSNGTSTPTSPDPSDFPSNDGGRVKKGKRGSSSGGAAMSKPQSQKGRRRPTSAGSSSTGSGRRGSSSDASASSGALWQVDIGETSVWTIVGTDQIRYNFYVPPVLFDNQNAPPTGSFPIPSKPVTPFPGVVKYLPPDRAAEAPKSNCASARAVLAKPNPHAAKMLTVYGENFSKTDPVTVFFGSEPSPYVEVRCQEVLGCLPPESQNTKRRPIILVRPDGVVFPSNTYYP</sequence>
<dbReference type="Proteomes" id="UP001212997">
    <property type="component" value="Unassembled WGS sequence"/>
</dbReference>
<dbReference type="SMART" id="SM01268">
    <property type="entry name" value="BTD"/>
    <property type="match status" value="1"/>
</dbReference>
<organism evidence="10 11">
    <name type="scientific">Meripilus lineatus</name>
    <dbReference type="NCBI Taxonomy" id="2056292"/>
    <lineage>
        <taxon>Eukaryota</taxon>
        <taxon>Fungi</taxon>
        <taxon>Dikarya</taxon>
        <taxon>Basidiomycota</taxon>
        <taxon>Agaricomycotina</taxon>
        <taxon>Agaricomycetes</taxon>
        <taxon>Polyporales</taxon>
        <taxon>Meripilaceae</taxon>
        <taxon>Meripilus</taxon>
    </lineage>
</organism>
<keyword evidence="3" id="KW-0805">Transcription regulation</keyword>
<feature type="compositionally biased region" description="Polar residues" evidence="7">
    <location>
        <begin position="80"/>
        <end position="90"/>
    </location>
</feature>
<evidence type="ECO:0000256" key="6">
    <source>
        <dbReference type="ARBA" id="ARBA00023242"/>
    </source>
</evidence>
<feature type="region of interest" description="Disordered" evidence="7">
    <location>
        <begin position="561"/>
        <end position="580"/>
    </location>
</feature>
<evidence type="ECO:0000259" key="9">
    <source>
        <dbReference type="SMART" id="SM01268"/>
    </source>
</evidence>
<dbReference type="EMBL" id="JANAWD010000019">
    <property type="protein sequence ID" value="KAJ3490994.1"/>
    <property type="molecule type" value="Genomic_DNA"/>
</dbReference>
<dbReference type="InterPro" id="IPR013783">
    <property type="entry name" value="Ig-like_fold"/>
</dbReference>
<dbReference type="Pfam" id="PF09270">
    <property type="entry name" value="BTD"/>
    <property type="match status" value="1"/>
</dbReference>
<comment type="caution">
    <text evidence="10">The sequence shown here is derived from an EMBL/GenBank/DDBJ whole genome shotgun (WGS) entry which is preliminary data.</text>
</comment>
<dbReference type="GO" id="GO:0005634">
    <property type="term" value="C:nucleus"/>
    <property type="evidence" value="ECO:0007669"/>
    <property type="project" value="UniProtKB-SubCell"/>
</dbReference>
<evidence type="ECO:0000256" key="7">
    <source>
        <dbReference type="SAM" id="MobiDB-lite"/>
    </source>
</evidence>
<keyword evidence="4" id="KW-0238">DNA-binding</keyword>
<keyword evidence="6" id="KW-0539">Nucleus</keyword>
<evidence type="ECO:0000313" key="10">
    <source>
        <dbReference type="EMBL" id="KAJ3490994.1"/>
    </source>
</evidence>
<dbReference type="FunFam" id="2.60.40.1450:FF:000003">
    <property type="entry name" value="Related to J kappa-recombination signal binding protein"/>
    <property type="match status" value="1"/>
</dbReference>
<dbReference type="GO" id="GO:0000978">
    <property type="term" value="F:RNA polymerase II cis-regulatory region sequence-specific DNA binding"/>
    <property type="evidence" value="ECO:0007669"/>
    <property type="project" value="InterPro"/>
</dbReference>
<evidence type="ECO:0000256" key="5">
    <source>
        <dbReference type="ARBA" id="ARBA00023163"/>
    </source>
</evidence>
<feature type="region of interest" description="Disordered" evidence="7">
    <location>
        <begin position="71"/>
        <end position="90"/>
    </location>
</feature>
<feature type="compositionally biased region" description="Low complexity" evidence="7">
    <location>
        <begin position="735"/>
        <end position="758"/>
    </location>
</feature>
<evidence type="ECO:0000256" key="4">
    <source>
        <dbReference type="ARBA" id="ARBA00023125"/>
    </source>
</evidence>
<protein>
    <recommendedName>
        <fullName evidence="12">LAG1-DNAbind-domain-containing protein</fullName>
    </recommendedName>
</protein>
<evidence type="ECO:0000256" key="3">
    <source>
        <dbReference type="ARBA" id="ARBA00023015"/>
    </source>
</evidence>
<dbReference type="AlphaFoldDB" id="A0AAD5VCR3"/>
<dbReference type="GO" id="GO:0001228">
    <property type="term" value="F:DNA-binding transcription activator activity, RNA polymerase II-specific"/>
    <property type="evidence" value="ECO:0007669"/>
    <property type="project" value="InterPro"/>
</dbReference>
<gene>
    <name evidence="10" type="ORF">NLI96_g1060</name>
</gene>
<dbReference type="InterPro" id="IPR037095">
    <property type="entry name" value="RBP-J/Cbf11_DNA-bd_sf"/>
</dbReference>
<comment type="subcellular location">
    <subcellularLocation>
        <location evidence="1">Nucleus</location>
    </subcellularLocation>
</comment>
<dbReference type="InterPro" id="IPR036358">
    <property type="entry name" value="BTD_sf"/>
</dbReference>
<dbReference type="InterPro" id="IPR038007">
    <property type="entry name" value="RBP-Jkappa_IPT"/>
</dbReference>
<feature type="compositionally biased region" description="Low complexity" evidence="7">
    <location>
        <begin position="788"/>
        <end position="809"/>
    </location>
</feature>
<dbReference type="SMART" id="SM01267">
    <property type="entry name" value="LAG1_DNAbind"/>
    <property type="match status" value="1"/>
</dbReference>
<reference evidence="10" key="1">
    <citation type="submission" date="2022-07" db="EMBL/GenBank/DDBJ databases">
        <title>Genome Sequence of Physisporinus lineatus.</title>
        <authorList>
            <person name="Buettner E."/>
        </authorList>
    </citation>
    <scope>NUCLEOTIDE SEQUENCE</scope>
    <source>
        <strain evidence="10">VT162</strain>
    </source>
</reference>
<dbReference type="InterPro" id="IPR040159">
    <property type="entry name" value="CLS_fam"/>
</dbReference>
<dbReference type="Gene3D" id="2.60.40.1450">
    <property type="entry name" value="LAG1, DNA binding domain"/>
    <property type="match status" value="1"/>
</dbReference>
<dbReference type="Gene3D" id="2.60.40.10">
    <property type="entry name" value="Immunoglobulins"/>
    <property type="match status" value="1"/>
</dbReference>
<keyword evidence="5" id="KW-0804">Transcription</keyword>
<dbReference type="InterPro" id="IPR015350">
    <property type="entry name" value="Beta-trefoil_DNA-bd_dom"/>
</dbReference>
<feature type="compositionally biased region" description="Pro residues" evidence="7">
    <location>
        <begin position="566"/>
        <end position="580"/>
    </location>
</feature>
<dbReference type="PANTHER" id="PTHR10665">
    <property type="entry name" value="RECOMBINING BINDING PROTEIN SUPPRESSOR OF HAIRLESS"/>
    <property type="match status" value="1"/>
</dbReference>
<feature type="domain" description="Beta-trefoil DNA-binding" evidence="9">
    <location>
        <begin position="485"/>
        <end position="814"/>
    </location>
</feature>
<feature type="compositionally biased region" description="Polar residues" evidence="7">
    <location>
        <begin position="700"/>
        <end position="729"/>
    </location>
</feature>
<feature type="region of interest" description="Disordered" evidence="7">
    <location>
        <begin position="24"/>
        <end position="58"/>
    </location>
</feature>
<comment type="similarity">
    <text evidence="2">Belongs to the Su(H) family.</text>
</comment>
<dbReference type="Pfam" id="PF20144">
    <property type="entry name" value="TIG_SUH"/>
    <property type="match status" value="1"/>
</dbReference>
<feature type="compositionally biased region" description="Low complexity" evidence="7">
    <location>
        <begin position="767"/>
        <end position="777"/>
    </location>
</feature>
<evidence type="ECO:0000259" key="8">
    <source>
        <dbReference type="SMART" id="SM01267"/>
    </source>
</evidence>
<evidence type="ECO:0000256" key="2">
    <source>
        <dbReference type="ARBA" id="ARBA00009704"/>
    </source>
</evidence>
<name>A0AAD5VCR3_9APHY</name>
<feature type="domain" description="RBP-J/Cbf11/Cbf12 DNA binding" evidence="8">
    <location>
        <begin position="332"/>
        <end position="484"/>
    </location>
</feature>
<dbReference type="SUPFAM" id="SSF49417">
    <property type="entry name" value="p53-like transcription factors"/>
    <property type="match status" value="1"/>
</dbReference>
<feature type="compositionally biased region" description="Polar residues" evidence="7">
    <location>
        <begin position="24"/>
        <end position="39"/>
    </location>
</feature>
<dbReference type="InterPro" id="IPR015351">
    <property type="entry name" value="RBP-J/Cbf11/Cbf12_DNA-bd"/>
</dbReference>
<evidence type="ECO:0000256" key="1">
    <source>
        <dbReference type="ARBA" id="ARBA00004123"/>
    </source>
</evidence>
<keyword evidence="11" id="KW-1185">Reference proteome</keyword>
<feature type="region of interest" description="Disordered" evidence="7">
    <location>
        <begin position="700"/>
        <end position="809"/>
    </location>
</feature>
<dbReference type="InterPro" id="IPR008967">
    <property type="entry name" value="p53-like_TF_DNA-bd_sf"/>
</dbReference>